<dbReference type="SUPFAM" id="SSF53448">
    <property type="entry name" value="Nucleotide-diphospho-sugar transferases"/>
    <property type="match status" value="1"/>
</dbReference>
<organism evidence="2">
    <name type="scientific">marine metagenome</name>
    <dbReference type="NCBI Taxonomy" id="408172"/>
    <lineage>
        <taxon>unclassified sequences</taxon>
        <taxon>metagenomes</taxon>
        <taxon>ecological metagenomes</taxon>
    </lineage>
</organism>
<dbReference type="AlphaFoldDB" id="A0A382BBR6"/>
<name>A0A382BBR6_9ZZZZ</name>
<dbReference type="PANTHER" id="PTHR22916">
    <property type="entry name" value="GLYCOSYLTRANSFERASE"/>
    <property type="match status" value="1"/>
</dbReference>
<evidence type="ECO:0000259" key="1">
    <source>
        <dbReference type="Pfam" id="PF00535"/>
    </source>
</evidence>
<dbReference type="Pfam" id="PF00535">
    <property type="entry name" value="Glycos_transf_2"/>
    <property type="match status" value="1"/>
</dbReference>
<gene>
    <name evidence="2" type="ORF">METZ01_LOCUS164072</name>
</gene>
<accession>A0A382BBR6</accession>
<dbReference type="InterPro" id="IPR001173">
    <property type="entry name" value="Glyco_trans_2-like"/>
</dbReference>
<dbReference type="Gene3D" id="3.90.550.10">
    <property type="entry name" value="Spore Coat Polysaccharide Biosynthesis Protein SpsA, Chain A"/>
    <property type="match status" value="1"/>
</dbReference>
<evidence type="ECO:0000313" key="2">
    <source>
        <dbReference type="EMBL" id="SVB11218.1"/>
    </source>
</evidence>
<feature type="domain" description="Glycosyltransferase 2-like" evidence="1">
    <location>
        <begin position="8"/>
        <end position="133"/>
    </location>
</feature>
<dbReference type="InterPro" id="IPR029044">
    <property type="entry name" value="Nucleotide-diphossugar_trans"/>
</dbReference>
<dbReference type="EMBL" id="UINC01029084">
    <property type="protein sequence ID" value="SVB11218.1"/>
    <property type="molecule type" value="Genomic_DNA"/>
</dbReference>
<protein>
    <recommendedName>
        <fullName evidence="1">Glycosyltransferase 2-like domain-containing protein</fullName>
    </recommendedName>
</protein>
<dbReference type="PANTHER" id="PTHR22916:SF3">
    <property type="entry name" value="UDP-GLCNAC:BETAGAL BETA-1,3-N-ACETYLGLUCOSAMINYLTRANSFERASE-LIKE PROTEIN 1"/>
    <property type="match status" value="1"/>
</dbReference>
<dbReference type="GO" id="GO:0016758">
    <property type="term" value="F:hexosyltransferase activity"/>
    <property type="evidence" value="ECO:0007669"/>
    <property type="project" value="UniProtKB-ARBA"/>
</dbReference>
<reference evidence="2" key="1">
    <citation type="submission" date="2018-05" db="EMBL/GenBank/DDBJ databases">
        <authorList>
            <person name="Lanie J.A."/>
            <person name="Ng W.-L."/>
            <person name="Kazmierczak K.M."/>
            <person name="Andrzejewski T.M."/>
            <person name="Davidsen T.M."/>
            <person name="Wayne K.J."/>
            <person name="Tettelin H."/>
            <person name="Glass J.I."/>
            <person name="Rusch D."/>
            <person name="Podicherti R."/>
            <person name="Tsui H.-C.T."/>
            <person name="Winkler M.E."/>
        </authorList>
    </citation>
    <scope>NUCLEOTIDE SEQUENCE</scope>
</reference>
<sequence>VSTAPLVSIIVPVFNQERFLGRCLRSLVGQDFPGGDYEVVVVDDGSNDGTGHVLDLFRGEIRVLRNEVNSGLPTALNRGIRSSSSLFTVRVDSDDYVNAEFIRVLYTFLAQNRYMDAVACDYFLVDDDEVVLERRNCEEHPIACGIMFRTDQLIDIGLYDEEFLLHEERDLRRRFMEKHSIHRIEAPLYRYRRHSGNITNDTEAMAHHYAMLAKKHGEPHA</sequence>
<dbReference type="CDD" id="cd00761">
    <property type="entry name" value="Glyco_tranf_GTA_type"/>
    <property type="match status" value="1"/>
</dbReference>
<feature type="non-terminal residue" evidence="2">
    <location>
        <position position="1"/>
    </location>
</feature>
<proteinExistence type="predicted"/>